<dbReference type="Pfam" id="PF10613">
    <property type="entry name" value="Lig_chan-Glu_bd"/>
    <property type="match status" value="1"/>
</dbReference>
<dbReference type="SUPFAM" id="SSF53850">
    <property type="entry name" value="Periplasmic binding protein-like II"/>
    <property type="match status" value="1"/>
</dbReference>
<dbReference type="GO" id="GO:0005886">
    <property type="term" value="C:plasma membrane"/>
    <property type="evidence" value="ECO:0007669"/>
    <property type="project" value="UniProtKB-SubCell"/>
</dbReference>
<dbReference type="Proteomes" id="UP000283509">
    <property type="component" value="Unassembled WGS sequence"/>
</dbReference>
<keyword evidence="3" id="KW-0813">Transport</keyword>
<dbReference type="EMBL" id="QCYY01002871">
    <property type="protein sequence ID" value="ROT66977.1"/>
    <property type="molecule type" value="Genomic_DNA"/>
</dbReference>
<dbReference type="AlphaFoldDB" id="A0A3R7M4I4"/>
<comment type="caution">
    <text evidence="16">The sequence shown here is derived from an EMBL/GenBank/DDBJ whole genome shotgun (WGS) entry which is preliminary data.</text>
</comment>
<sequence>MKQSQGCVRLRTSGSTQLAEPIHSSCTGDGFHGLRVSVPPRTAAATRRLALATSNLAFVGSLSNMVILAAALTVIVAVAVQAQPDDASARGLAAAPGRSPSGTSSARKLARMAATSAAENVTYIRIAAETWQPYFLIGQDANGETVYSGIMWDLLQMLATKMNLRFEIYRPPDGMWGVELPNGSWNGMLGMIQRQEVDMALGPFAVSYQRTKVADFPASIFVLPHRLYLPRPRGSPDLSDFVRLFHPLVWLMVLLSVCVVSLAVWAASRMEAQSQHTLAVPLPAFKVLLQVWASLMQESCEWRGVGVGRALMGMWFLVTLVLMNTYSGLLVASLSFPKVAIPIASVEELVAQDKLPWRLEQGGIILHTFETADVKMYKTLLQGSKGFFPDCFAAREDIARGRFAGLCDVLAGDMMVAKTFSSTGRCDFYSPRQNIVTHTYTLVLQKNSPLKENVNFWLQELQERGWVDQLVNQRVNNGTICKLSPGQEVGQVPPSPLAIMQMWGVFAILAVGLGVGSFVFLLEKMANLLH</sequence>
<feature type="transmembrane region" description="Helical" evidence="13">
    <location>
        <begin position="248"/>
        <end position="266"/>
    </location>
</feature>
<comment type="similarity">
    <text evidence="2">Belongs to the glutamate-gated ion channel (TC 1.A.10.1) family.</text>
</comment>
<organism evidence="16 17">
    <name type="scientific">Penaeus vannamei</name>
    <name type="common">Whiteleg shrimp</name>
    <name type="synonym">Litopenaeus vannamei</name>
    <dbReference type="NCBI Taxonomy" id="6689"/>
    <lineage>
        <taxon>Eukaryota</taxon>
        <taxon>Metazoa</taxon>
        <taxon>Ecdysozoa</taxon>
        <taxon>Arthropoda</taxon>
        <taxon>Crustacea</taxon>
        <taxon>Multicrustacea</taxon>
        <taxon>Malacostraca</taxon>
        <taxon>Eumalacostraca</taxon>
        <taxon>Eucarida</taxon>
        <taxon>Decapoda</taxon>
        <taxon>Dendrobranchiata</taxon>
        <taxon>Penaeoidea</taxon>
        <taxon>Penaeidae</taxon>
        <taxon>Penaeus</taxon>
    </lineage>
</organism>
<proteinExistence type="inferred from homology"/>
<evidence type="ECO:0000256" key="11">
    <source>
        <dbReference type="ARBA" id="ARBA00023286"/>
    </source>
</evidence>
<keyword evidence="9" id="KW-0675">Receptor</keyword>
<evidence type="ECO:0000256" key="7">
    <source>
        <dbReference type="ARBA" id="ARBA00023065"/>
    </source>
</evidence>
<feature type="domain" description="Ionotropic glutamate receptor C-terminal" evidence="14">
    <location>
        <begin position="125"/>
        <end position="477"/>
    </location>
</feature>
<keyword evidence="6 13" id="KW-1133">Transmembrane helix</keyword>
<gene>
    <name evidence="16" type="ORF">C7M84_014977</name>
</gene>
<evidence type="ECO:0000256" key="8">
    <source>
        <dbReference type="ARBA" id="ARBA00023136"/>
    </source>
</evidence>
<keyword evidence="12" id="KW-0407">Ion channel</keyword>
<feature type="domain" description="Ionotropic glutamate receptor L-glutamate and glycine-binding" evidence="15">
    <location>
        <begin position="133"/>
        <end position="194"/>
    </location>
</feature>
<reference evidence="16 17" key="1">
    <citation type="submission" date="2018-04" db="EMBL/GenBank/DDBJ databases">
        <authorList>
            <person name="Zhang X."/>
            <person name="Yuan J."/>
            <person name="Li F."/>
            <person name="Xiang J."/>
        </authorList>
    </citation>
    <scope>NUCLEOTIDE SEQUENCE [LARGE SCALE GENOMIC DNA]</scope>
    <source>
        <tissue evidence="16">Muscle</tissue>
    </source>
</reference>
<evidence type="ECO:0000256" key="10">
    <source>
        <dbReference type="ARBA" id="ARBA00023180"/>
    </source>
</evidence>
<dbReference type="Gene3D" id="3.40.190.10">
    <property type="entry name" value="Periplasmic binding protein-like II"/>
    <property type="match status" value="1"/>
</dbReference>
<keyword evidence="17" id="KW-1185">Reference proteome</keyword>
<dbReference type="OrthoDB" id="5984008at2759"/>
<accession>A0A3R7M4I4</accession>
<dbReference type="GO" id="GO:0050906">
    <property type="term" value="P:detection of stimulus involved in sensory perception"/>
    <property type="evidence" value="ECO:0007669"/>
    <property type="project" value="UniProtKB-ARBA"/>
</dbReference>
<reference evidence="16 17" key="2">
    <citation type="submission" date="2019-01" db="EMBL/GenBank/DDBJ databases">
        <title>The decoding of complex shrimp genome reveals the adaptation for benthos swimmer, frequently molting mechanism and breeding impact on genome.</title>
        <authorList>
            <person name="Sun Y."/>
            <person name="Gao Y."/>
            <person name="Yu Y."/>
        </authorList>
    </citation>
    <scope>NUCLEOTIDE SEQUENCE [LARGE SCALE GENOMIC DNA]</scope>
    <source>
        <tissue evidence="16">Muscle</tissue>
    </source>
</reference>
<keyword evidence="10" id="KW-0325">Glycoprotein</keyword>
<dbReference type="InterPro" id="IPR019594">
    <property type="entry name" value="Glu/Gly-bd"/>
</dbReference>
<dbReference type="PANTHER" id="PTHR42643">
    <property type="entry name" value="IONOTROPIC RECEPTOR 20A-RELATED"/>
    <property type="match status" value="1"/>
</dbReference>
<dbReference type="GO" id="GO:0015276">
    <property type="term" value="F:ligand-gated monoatomic ion channel activity"/>
    <property type="evidence" value="ECO:0007669"/>
    <property type="project" value="InterPro"/>
</dbReference>
<evidence type="ECO:0000256" key="6">
    <source>
        <dbReference type="ARBA" id="ARBA00022989"/>
    </source>
</evidence>
<keyword evidence="11" id="KW-1071">Ligand-gated ion channel</keyword>
<evidence type="ECO:0000313" key="16">
    <source>
        <dbReference type="EMBL" id="ROT66977.1"/>
    </source>
</evidence>
<dbReference type="InterPro" id="IPR052192">
    <property type="entry name" value="Insect_Ionotropic_Sensory_Rcpt"/>
</dbReference>
<comment type="subcellular location">
    <subcellularLocation>
        <location evidence="1">Cell membrane</location>
        <topology evidence="1">Multi-pass membrane protein</topology>
    </subcellularLocation>
</comment>
<evidence type="ECO:0000259" key="15">
    <source>
        <dbReference type="SMART" id="SM00918"/>
    </source>
</evidence>
<protein>
    <submittedName>
        <fullName evidence="16">CBR-GLR-4 protein</fullName>
    </submittedName>
</protein>
<evidence type="ECO:0000256" key="5">
    <source>
        <dbReference type="ARBA" id="ARBA00022692"/>
    </source>
</evidence>
<keyword evidence="7" id="KW-0406">Ion transport</keyword>
<name>A0A3R7M4I4_PENVA</name>
<evidence type="ECO:0000256" key="12">
    <source>
        <dbReference type="ARBA" id="ARBA00023303"/>
    </source>
</evidence>
<evidence type="ECO:0000256" key="13">
    <source>
        <dbReference type="SAM" id="Phobius"/>
    </source>
</evidence>
<evidence type="ECO:0000313" key="17">
    <source>
        <dbReference type="Proteomes" id="UP000283509"/>
    </source>
</evidence>
<keyword evidence="8 13" id="KW-0472">Membrane</keyword>
<dbReference type="Pfam" id="PF00060">
    <property type="entry name" value="Lig_chan"/>
    <property type="match status" value="1"/>
</dbReference>
<dbReference type="InterPro" id="IPR001320">
    <property type="entry name" value="Iontro_rcpt_C"/>
</dbReference>
<evidence type="ECO:0000256" key="9">
    <source>
        <dbReference type="ARBA" id="ARBA00023170"/>
    </source>
</evidence>
<evidence type="ECO:0000256" key="4">
    <source>
        <dbReference type="ARBA" id="ARBA00022475"/>
    </source>
</evidence>
<dbReference type="SMART" id="SM00918">
    <property type="entry name" value="Lig_chan-Glu_bd"/>
    <property type="match status" value="1"/>
</dbReference>
<evidence type="ECO:0000259" key="14">
    <source>
        <dbReference type="SMART" id="SM00079"/>
    </source>
</evidence>
<keyword evidence="5 13" id="KW-0812">Transmembrane</keyword>
<evidence type="ECO:0000256" key="1">
    <source>
        <dbReference type="ARBA" id="ARBA00004651"/>
    </source>
</evidence>
<keyword evidence="4" id="KW-1003">Cell membrane</keyword>
<dbReference type="PANTHER" id="PTHR42643:SF24">
    <property type="entry name" value="IONOTROPIC RECEPTOR 60A"/>
    <property type="match status" value="1"/>
</dbReference>
<feature type="transmembrane region" description="Helical" evidence="13">
    <location>
        <begin position="503"/>
        <end position="522"/>
    </location>
</feature>
<dbReference type="Gene3D" id="1.10.287.70">
    <property type="match status" value="1"/>
</dbReference>
<evidence type="ECO:0000256" key="2">
    <source>
        <dbReference type="ARBA" id="ARBA00008685"/>
    </source>
</evidence>
<feature type="transmembrane region" description="Helical" evidence="13">
    <location>
        <begin position="56"/>
        <end position="80"/>
    </location>
</feature>
<dbReference type="SMART" id="SM00079">
    <property type="entry name" value="PBPe"/>
    <property type="match status" value="1"/>
</dbReference>
<feature type="transmembrane region" description="Helical" evidence="13">
    <location>
        <begin position="315"/>
        <end position="336"/>
    </location>
</feature>
<evidence type="ECO:0000256" key="3">
    <source>
        <dbReference type="ARBA" id="ARBA00022448"/>
    </source>
</evidence>